<evidence type="ECO:0000256" key="8">
    <source>
        <dbReference type="ARBA" id="ARBA00023157"/>
    </source>
</evidence>
<dbReference type="GeneID" id="101720134"/>
<accession>A0AAX6SG08</accession>
<evidence type="ECO:0000256" key="18">
    <source>
        <dbReference type="SAM" id="MobiDB-lite"/>
    </source>
</evidence>
<feature type="binding site" evidence="14">
    <location>
        <position position="279"/>
    </location>
    <ligand>
        <name>Ca(2+)</name>
        <dbReference type="ChEBI" id="CHEBI:29108"/>
    </ligand>
</feature>
<dbReference type="InterPro" id="IPR033113">
    <property type="entry name" value="PLA2_histidine"/>
</dbReference>
<feature type="binding site" evidence="14">
    <location>
        <position position="281"/>
    </location>
    <ligand>
        <name>Ca(2+)</name>
        <dbReference type="ChEBI" id="CHEBI:29108"/>
    </ligand>
</feature>
<evidence type="ECO:0000256" key="11">
    <source>
        <dbReference type="ARBA" id="ARBA00062863"/>
    </source>
</evidence>
<evidence type="ECO:0000256" key="3">
    <source>
        <dbReference type="ARBA" id="ARBA00022525"/>
    </source>
</evidence>
<feature type="disulfide bond" evidence="15">
    <location>
        <begin position="330"/>
        <end position="341"/>
    </location>
</feature>
<name>A0AAX6SG08_HETGA</name>
<dbReference type="AlphaFoldDB" id="A0AAX6SG08"/>
<keyword evidence="6" id="KW-0677">Repeat</keyword>
<dbReference type="Proteomes" id="UP000694906">
    <property type="component" value="Unplaced"/>
</dbReference>
<comment type="function">
    <text evidence="10">Major protein of the otoconia, a calcium carbonate structure in the saccule and utricle of the ear. Together with OTOL1, acts as a scaffold for otoconia biomineralization: sequesters calcium and forms interconnecting fibrils between otoconia that are incorporated into the calcium crystal structure. Together with OTOL1, modulates calcite crystal morphology and growth kinetics. It is unlikely that this protein has phospholipase A2 activity.</text>
</comment>
<dbReference type="GO" id="GO:0031012">
    <property type="term" value="C:extracellular matrix"/>
    <property type="evidence" value="ECO:0007669"/>
    <property type="project" value="TreeGrafter"/>
</dbReference>
<evidence type="ECO:0000256" key="17">
    <source>
        <dbReference type="RuleBase" id="RU361236"/>
    </source>
</evidence>
<dbReference type="GO" id="GO:0005543">
    <property type="term" value="F:phospholipid binding"/>
    <property type="evidence" value="ECO:0007669"/>
    <property type="project" value="TreeGrafter"/>
</dbReference>
<evidence type="ECO:0000256" key="6">
    <source>
        <dbReference type="ARBA" id="ARBA00022737"/>
    </source>
</evidence>
<dbReference type="GO" id="GO:0016042">
    <property type="term" value="P:lipid catabolic process"/>
    <property type="evidence" value="ECO:0007669"/>
    <property type="project" value="InterPro"/>
</dbReference>
<evidence type="ECO:0000256" key="13">
    <source>
        <dbReference type="PIRSR" id="PIRSR601211-1"/>
    </source>
</evidence>
<evidence type="ECO:0000313" key="21">
    <source>
        <dbReference type="RefSeq" id="XP_021108356.1"/>
    </source>
</evidence>
<dbReference type="SUPFAM" id="SSF48619">
    <property type="entry name" value="Phospholipase A2, PLA2"/>
    <property type="match status" value="2"/>
</dbReference>
<feature type="domain" description="Phospholipase A2-like central" evidence="19">
    <location>
        <begin position="254"/>
        <end position="369"/>
    </location>
</feature>
<evidence type="ECO:0000256" key="9">
    <source>
        <dbReference type="ARBA" id="ARBA00023180"/>
    </source>
</evidence>
<dbReference type="InterPro" id="IPR036444">
    <property type="entry name" value="PLipase_A2_dom_sf"/>
</dbReference>
<evidence type="ECO:0000256" key="2">
    <source>
        <dbReference type="ARBA" id="ARBA00007056"/>
    </source>
</evidence>
<dbReference type="GO" id="GO:0006644">
    <property type="term" value="P:phospholipid metabolic process"/>
    <property type="evidence" value="ECO:0007669"/>
    <property type="project" value="InterPro"/>
</dbReference>
<feature type="active site" evidence="13">
    <location>
        <position position="344"/>
    </location>
</feature>
<proteinExistence type="inferred from homology"/>
<feature type="region of interest" description="Disordered" evidence="18">
    <location>
        <begin position="380"/>
        <end position="407"/>
    </location>
</feature>
<keyword evidence="8 15" id="KW-1015">Disulfide bond</keyword>
<sequence length="427" mass="45971">MAGCEVQDITIFNGVFKNVESVAEIFDCLGPHFSWLQAVFSNFPLLLQFVNGMQCVAGFCPRDFEDYGCACRFEMEGLPVDEPDSCCFQHRRCYEDAAEMGCLQDPAKLSADVDCVGKQITCESEDLCEHLLCTCDKAAIECLARSSINSSLNLLDPSFCLAQTPETTSQKELATLLPGGPRQDLQGMEAAEATPAPGSAEIVATAKAVTLGPAGSNSSGLVASSIESRSQAAGPGACDRFTFLHVGSEDDTQVMEQLGEMLFCLTSRCPEEFEYHGCYCGREGRGEPRDALDRCCLSHHCCLEQVRRLGCLLEKRPRSEVLCVDHTPKCVGQSLCEKLLCACDQTAAECMASASFNQSLKSLDGRECQGKQTLCEDSVLGGSSASSVGSSSEENSEEATLHTEGLRRSGFLRRPLGPVVARPPHGS</sequence>
<feature type="disulfide bond" evidence="15">
    <location>
        <begin position="302"/>
        <end position="343"/>
    </location>
</feature>
<feature type="compositionally biased region" description="Low complexity" evidence="18">
    <location>
        <begin position="380"/>
        <end position="393"/>
    </location>
</feature>
<keyword evidence="9" id="KW-0325">Glycoprotein</keyword>
<dbReference type="GO" id="GO:0050482">
    <property type="term" value="P:arachidonate secretion"/>
    <property type="evidence" value="ECO:0007669"/>
    <property type="project" value="InterPro"/>
</dbReference>
<dbReference type="Gene3D" id="1.20.90.10">
    <property type="entry name" value="Phospholipase A2 domain"/>
    <property type="match status" value="2"/>
</dbReference>
<protein>
    <recommendedName>
        <fullName evidence="12">Otoconin-90</fullName>
    </recommendedName>
</protein>
<evidence type="ECO:0000256" key="4">
    <source>
        <dbReference type="ARBA" id="ARBA00022723"/>
    </source>
</evidence>
<dbReference type="CDD" id="cd04707">
    <property type="entry name" value="otoconin_90"/>
    <property type="match status" value="2"/>
</dbReference>
<evidence type="ECO:0000256" key="15">
    <source>
        <dbReference type="PIRSR" id="PIRSR601211-3"/>
    </source>
</evidence>
<feature type="disulfide bond" evidence="15">
    <location>
        <begin position="295"/>
        <end position="350"/>
    </location>
</feature>
<evidence type="ECO:0000256" key="12">
    <source>
        <dbReference type="ARBA" id="ARBA00072093"/>
    </source>
</evidence>
<evidence type="ECO:0000256" key="16">
    <source>
        <dbReference type="RuleBase" id="RU003654"/>
    </source>
</evidence>
<reference evidence="21" key="1">
    <citation type="submission" date="2025-08" db="UniProtKB">
        <authorList>
            <consortium name="RefSeq"/>
        </authorList>
    </citation>
    <scope>IDENTIFICATION</scope>
</reference>
<evidence type="ECO:0000256" key="7">
    <source>
        <dbReference type="ARBA" id="ARBA00022837"/>
    </source>
</evidence>
<organism evidence="20 21">
    <name type="scientific">Heterocephalus glaber</name>
    <name type="common">Naked mole rat</name>
    <dbReference type="NCBI Taxonomy" id="10181"/>
    <lineage>
        <taxon>Eukaryota</taxon>
        <taxon>Metazoa</taxon>
        <taxon>Chordata</taxon>
        <taxon>Craniata</taxon>
        <taxon>Vertebrata</taxon>
        <taxon>Euteleostomi</taxon>
        <taxon>Mammalia</taxon>
        <taxon>Eutheria</taxon>
        <taxon>Euarchontoglires</taxon>
        <taxon>Glires</taxon>
        <taxon>Rodentia</taxon>
        <taxon>Hystricomorpha</taxon>
        <taxon>Bathyergidae</taxon>
        <taxon>Heterocephalus</taxon>
    </lineage>
</organism>
<dbReference type="GO" id="GO:0005576">
    <property type="term" value="C:extracellular region"/>
    <property type="evidence" value="ECO:0007669"/>
    <property type="project" value="UniProtKB-SubCell"/>
</dbReference>
<feature type="disulfide bond" evidence="15">
    <location>
        <begin position="280"/>
        <end position="296"/>
    </location>
</feature>
<dbReference type="RefSeq" id="XP_021108356.1">
    <property type="nucleotide sequence ID" value="XM_021252697.1"/>
</dbReference>
<feature type="domain" description="Phospholipase A2-like central" evidence="19">
    <location>
        <begin position="45"/>
        <end position="161"/>
    </location>
</feature>
<dbReference type="InterPro" id="IPR001211">
    <property type="entry name" value="PLA2"/>
</dbReference>
<gene>
    <name evidence="21" type="primary">Oc90</name>
</gene>
<dbReference type="InterPro" id="IPR041798">
    <property type="entry name" value="Otoconin-90"/>
</dbReference>
<dbReference type="GO" id="GO:0005509">
    <property type="term" value="F:calcium ion binding"/>
    <property type="evidence" value="ECO:0007669"/>
    <property type="project" value="InterPro"/>
</dbReference>
<comment type="similarity">
    <text evidence="2 16">Belongs to the phospholipase A2 family.</text>
</comment>
<keyword evidence="20" id="KW-1185">Reference proteome</keyword>
<comment type="subunit">
    <text evidence="11">Interacts with OTOL1.</text>
</comment>
<dbReference type="InterPro" id="IPR016090">
    <property type="entry name" value="PLA2-like_dom"/>
</dbReference>
<comment type="subcellular location">
    <subcellularLocation>
        <location evidence="1 17">Secreted</location>
    </subcellularLocation>
</comment>
<keyword evidence="3 17" id="KW-0964">Secreted</keyword>
<evidence type="ECO:0000313" key="20">
    <source>
        <dbReference type="Proteomes" id="UP000694906"/>
    </source>
</evidence>
<evidence type="ECO:0000256" key="5">
    <source>
        <dbReference type="ARBA" id="ARBA00022729"/>
    </source>
</evidence>
<evidence type="ECO:0000259" key="19">
    <source>
        <dbReference type="SMART" id="SM00085"/>
    </source>
</evidence>
<dbReference type="Pfam" id="PF00068">
    <property type="entry name" value="Phospholip_A2_1"/>
    <property type="match status" value="2"/>
</dbReference>
<dbReference type="GO" id="GO:0047498">
    <property type="term" value="F:calcium-dependent phospholipase A2 activity"/>
    <property type="evidence" value="ECO:0007669"/>
    <property type="project" value="TreeGrafter"/>
</dbReference>
<comment type="cofactor">
    <cofactor evidence="14">
        <name>Ca(2+)</name>
        <dbReference type="ChEBI" id="CHEBI:29108"/>
    </cofactor>
    <text evidence="14">Binds 1 Ca(2+) ion per subunit.</text>
</comment>
<dbReference type="PROSITE" id="PS00118">
    <property type="entry name" value="PA2_HIS"/>
    <property type="match status" value="2"/>
</dbReference>
<dbReference type="SMART" id="SM00085">
    <property type="entry name" value="PA2c"/>
    <property type="match status" value="2"/>
</dbReference>
<dbReference type="PROSITE" id="PS00119">
    <property type="entry name" value="PA2_ASP"/>
    <property type="match status" value="1"/>
</dbReference>
<keyword evidence="5" id="KW-0732">Signal</keyword>
<dbReference type="PANTHER" id="PTHR11716:SF1">
    <property type="entry name" value="OTOCONIN-90"/>
    <property type="match status" value="1"/>
</dbReference>
<evidence type="ECO:0000256" key="14">
    <source>
        <dbReference type="PIRSR" id="PIRSR601211-2"/>
    </source>
</evidence>
<keyword evidence="7 14" id="KW-0106">Calcium</keyword>
<dbReference type="FunFam" id="1.20.90.10:FF:000009">
    <property type="entry name" value="Otoconin-90"/>
    <property type="match status" value="1"/>
</dbReference>
<evidence type="ECO:0000256" key="10">
    <source>
        <dbReference type="ARBA" id="ARBA00059270"/>
    </source>
</evidence>
<dbReference type="PRINTS" id="PR00389">
    <property type="entry name" value="PHPHLIPASEA2"/>
</dbReference>
<dbReference type="PANTHER" id="PTHR11716">
    <property type="entry name" value="PHOSPHOLIPASE A2 FAMILY MEMBER"/>
    <property type="match status" value="1"/>
</dbReference>
<feature type="active site" evidence="13">
    <location>
        <position position="299"/>
    </location>
</feature>
<dbReference type="CTD" id="729330"/>
<dbReference type="InterPro" id="IPR033112">
    <property type="entry name" value="PLA2_Asp_AS"/>
</dbReference>
<dbReference type="FunFam" id="1.20.90.10:FF:000006">
    <property type="entry name" value="Otoconin-90"/>
    <property type="match status" value="1"/>
</dbReference>
<evidence type="ECO:0000256" key="1">
    <source>
        <dbReference type="ARBA" id="ARBA00004613"/>
    </source>
</evidence>
<keyword evidence="4 14" id="KW-0479">Metal-binding</keyword>
<feature type="disulfide bond" evidence="15">
    <location>
        <begin position="311"/>
        <end position="336"/>
    </location>
</feature>